<protein>
    <recommendedName>
        <fullName evidence="4">YD repeat-containing protein</fullName>
    </recommendedName>
</protein>
<proteinExistence type="predicted"/>
<dbReference type="EMBL" id="CP045201">
    <property type="protein sequence ID" value="QOL79847.1"/>
    <property type="molecule type" value="Genomic_DNA"/>
</dbReference>
<evidence type="ECO:0008006" key="4">
    <source>
        <dbReference type="Google" id="ProtNLM"/>
    </source>
</evidence>
<feature type="chain" id="PRO_5032780871" description="YD repeat-containing protein" evidence="1">
    <location>
        <begin position="24"/>
        <end position="108"/>
    </location>
</feature>
<name>A0A7L9WJH2_9RHOB</name>
<sequence length="108" mass="11270">MTTFTKILSGAAVVALLPLSAFANTNAEQNITFQGTGRNAAAVAADSGTTSVERQYTYDSRGRIVPATPGDTPLVVTKGTGVVSNFTYDRRGDFVPAHNDGAVVSNFD</sequence>
<dbReference type="Proteomes" id="UP000594118">
    <property type="component" value="Chromosome"/>
</dbReference>
<accession>A0A7L9WJH2</accession>
<keyword evidence="1" id="KW-0732">Signal</keyword>
<reference evidence="2 3" key="1">
    <citation type="submission" date="2019-10" db="EMBL/GenBank/DDBJ databases">
        <title>Pseudopuniceibacterium sp. HQ09 islated from Antarctica.</title>
        <authorList>
            <person name="Liao L."/>
            <person name="Su S."/>
            <person name="Chen B."/>
            <person name="Yu Y."/>
        </authorList>
    </citation>
    <scope>NUCLEOTIDE SEQUENCE [LARGE SCALE GENOMIC DNA]</scope>
    <source>
        <strain evidence="2 3">HQ09</strain>
    </source>
</reference>
<gene>
    <name evidence="2" type="ORF">F3W81_02830</name>
</gene>
<organism evidence="2 3">
    <name type="scientific">Pseudooceanicola spongiae</name>
    <dbReference type="NCBI Taxonomy" id="2613965"/>
    <lineage>
        <taxon>Bacteria</taxon>
        <taxon>Pseudomonadati</taxon>
        <taxon>Pseudomonadota</taxon>
        <taxon>Alphaproteobacteria</taxon>
        <taxon>Rhodobacterales</taxon>
        <taxon>Paracoccaceae</taxon>
        <taxon>Pseudooceanicola</taxon>
    </lineage>
</organism>
<evidence type="ECO:0000313" key="3">
    <source>
        <dbReference type="Proteomes" id="UP000594118"/>
    </source>
</evidence>
<dbReference type="KEGG" id="pshq:F3W81_02830"/>
<keyword evidence="3" id="KW-1185">Reference proteome</keyword>
<evidence type="ECO:0000256" key="1">
    <source>
        <dbReference type="SAM" id="SignalP"/>
    </source>
</evidence>
<feature type="signal peptide" evidence="1">
    <location>
        <begin position="1"/>
        <end position="23"/>
    </location>
</feature>
<dbReference type="AlphaFoldDB" id="A0A7L9WJH2"/>
<evidence type="ECO:0000313" key="2">
    <source>
        <dbReference type="EMBL" id="QOL79847.1"/>
    </source>
</evidence>
<dbReference type="RefSeq" id="WP_193082162.1">
    <property type="nucleotide sequence ID" value="NZ_CP045201.1"/>
</dbReference>